<keyword evidence="1" id="KW-1015">Disulfide bond</keyword>
<proteinExistence type="predicted"/>
<dbReference type="WBParaSite" id="PEQ_0000421201-mRNA-1">
    <property type="protein sequence ID" value="PEQ_0000421201-mRNA-1"/>
    <property type="gene ID" value="PEQ_0000421201"/>
</dbReference>
<protein>
    <submittedName>
        <fullName evidence="3">Uncharacterized protein</fullName>
    </submittedName>
</protein>
<dbReference type="GO" id="GO:0006493">
    <property type="term" value="P:protein O-linked glycosylation"/>
    <property type="evidence" value="ECO:0007669"/>
    <property type="project" value="TreeGrafter"/>
</dbReference>
<dbReference type="AlphaFoldDB" id="A0A914RHE5"/>
<evidence type="ECO:0000313" key="2">
    <source>
        <dbReference type="Proteomes" id="UP000887564"/>
    </source>
</evidence>
<dbReference type="Proteomes" id="UP000887564">
    <property type="component" value="Unplaced"/>
</dbReference>
<dbReference type="GO" id="GO:0005794">
    <property type="term" value="C:Golgi apparatus"/>
    <property type="evidence" value="ECO:0007669"/>
    <property type="project" value="TreeGrafter"/>
</dbReference>
<evidence type="ECO:0000256" key="1">
    <source>
        <dbReference type="ARBA" id="ARBA00023157"/>
    </source>
</evidence>
<accession>A0A914RHE5</accession>
<name>A0A914RHE5_PAREQ</name>
<dbReference type="PANTHER" id="PTHR11675">
    <property type="entry name" value="N-ACETYLGALACTOSAMINYLTRANSFERASE"/>
    <property type="match status" value="1"/>
</dbReference>
<dbReference type="PANTHER" id="PTHR11675:SF43">
    <property type="entry name" value="POLYPEPTIDE N-ACETYLGALACTOSAMINYLTRANSFERASE 1"/>
    <property type="match status" value="1"/>
</dbReference>
<keyword evidence="2" id="KW-1185">Reference proteome</keyword>
<sequence>MSFFYDINAAVVSFALDRCAHTIAIVQAFRDKRISVISDVQGEYGDVSERKRLRERLKCRSFKWYLDNVFPDLFIPSKAIGKGELFSSSDSCVGFRLGRRRTDQV</sequence>
<reference evidence="3" key="1">
    <citation type="submission" date="2022-11" db="UniProtKB">
        <authorList>
            <consortium name="WormBaseParasite"/>
        </authorList>
    </citation>
    <scope>IDENTIFICATION</scope>
</reference>
<dbReference type="Gene3D" id="1.10.8.460">
    <property type="entry name" value="ppGaNTase-T1 linker domain-like"/>
    <property type="match status" value="1"/>
</dbReference>
<evidence type="ECO:0000313" key="3">
    <source>
        <dbReference type="WBParaSite" id="PEQ_0000421201-mRNA-1"/>
    </source>
</evidence>
<organism evidence="2 3">
    <name type="scientific">Parascaris equorum</name>
    <name type="common">Equine roundworm</name>
    <dbReference type="NCBI Taxonomy" id="6256"/>
    <lineage>
        <taxon>Eukaryota</taxon>
        <taxon>Metazoa</taxon>
        <taxon>Ecdysozoa</taxon>
        <taxon>Nematoda</taxon>
        <taxon>Chromadorea</taxon>
        <taxon>Rhabditida</taxon>
        <taxon>Spirurina</taxon>
        <taxon>Ascaridomorpha</taxon>
        <taxon>Ascaridoidea</taxon>
        <taxon>Ascarididae</taxon>
        <taxon>Parascaris</taxon>
    </lineage>
</organism>
<dbReference type="GO" id="GO:0004653">
    <property type="term" value="F:polypeptide N-acetylgalactosaminyltransferase activity"/>
    <property type="evidence" value="ECO:0007669"/>
    <property type="project" value="TreeGrafter"/>
</dbReference>